<reference evidence="1 3" key="1">
    <citation type="submission" date="2018-10" db="EMBL/GenBank/DDBJ databases">
        <title>Parasedimentitalea marina sp. nov., a psychrophilic bacterium isolated from deep seawater of the New Britain Trench.</title>
        <authorList>
            <person name="Cao J."/>
        </authorList>
    </citation>
    <scope>NUCLEOTIDE SEQUENCE [LARGE SCALE GENOMIC DNA]</scope>
    <source>
        <strain evidence="1 3">W43</strain>
        <plasmid evidence="1 3">pW43A</plasmid>
    </source>
</reference>
<evidence type="ECO:0000313" key="2">
    <source>
        <dbReference type="EMBL" id="AZV80693.1"/>
    </source>
</evidence>
<sequence>MTQFVLHIGTHKTGSSLLQQFLLKNRDALRAQGIDIPTFAGRSGAKVHTHIANFFRGLDDPCHDEVAALIARGISELPHCLISSENLYWCNTRDMVAGVRAVFPVDTRIICHFRTPASHAVSMWKQLLKGKRKSNSLPDYLATATEELNQGISYYCYDPSMAHWRNFFADTTAALYTPQDNQAFVRAFFETCRLPLQISDTLIYPKAVNVSVSDECSVLMLRLNQMLAAGRLSTETRDRFTAKILKNAPAFSEQVAPHATWETVDLSAFNQAFAKDSPQLAATLPAPEPEIAFPTDLRLSDEEIKRICGSP</sequence>
<dbReference type="InterPro" id="IPR027417">
    <property type="entry name" value="P-loop_NTPase"/>
</dbReference>
<accession>A0A3T0N9C8</accession>
<proteinExistence type="predicted"/>
<dbReference type="EMBL" id="CP033220">
    <property type="protein sequence ID" value="AZV80693.1"/>
    <property type="molecule type" value="Genomic_DNA"/>
</dbReference>
<dbReference type="OrthoDB" id="7540582at2"/>
<dbReference type="EMBL" id="CP033220">
    <property type="protein sequence ID" value="AZV80627.1"/>
    <property type="molecule type" value="Genomic_DNA"/>
</dbReference>
<dbReference type="RefSeq" id="WP_127751139.1">
    <property type="nucleotide sequence ID" value="NZ_CP033220.1"/>
</dbReference>
<evidence type="ECO:0000313" key="1">
    <source>
        <dbReference type="EMBL" id="AZV80627.1"/>
    </source>
</evidence>
<dbReference type="AlphaFoldDB" id="A0A3T0N9C8"/>
<evidence type="ECO:0000313" key="3">
    <source>
        <dbReference type="Proteomes" id="UP000283063"/>
    </source>
</evidence>
<evidence type="ECO:0008006" key="4">
    <source>
        <dbReference type="Google" id="ProtNLM"/>
    </source>
</evidence>
<organism evidence="1 3">
    <name type="scientific">Parasedimentitalea marina</name>
    <dbReference type="NCBI Taxonomy" id="2483033"/>
    <lineage>
        <taxon>Bacteria</taxon>
        <taxon>Pseudomonadati</taxon>
        <taxon>Pseudomonadota</taxon>
        <taxon>Alphaproteobacteria</taxon>
        <taxon>Rhodobacterales</taxon>
        <taxon>Paracoccaceae</taxon>
        <taxon>Parasedimentitalea</taxon>
    </lineage>
</organism>
<keyword evidence="1" id="KW-0614">Plasmid</keyword>
<keyword evidence="3" id="KW-1185">Reference proteome</keyword>
<gene>
    <name evidence="1" type="ORF">EBB79_21930</name>
    <name evidence="2" type="ORF">EBB79_22345</name>
</gene>
<protein>
    <recommendedName>
        <fullName evidence="4">Sulfotransferase domain-containing protein</fullName>
    </recommendedName>
</protein>
<dbReference type="SUPFAM" id="SSF52540">
    <property type="entry name" value="P-loop containing nucleoside triphosphate hydrolases"/>
    <property type="match status" value="1"/>
</dbReference>
<geneLocation type="plasmid" evidence="1 3">
    <name>pW43A</name>
</geneLocation>
<dbReference type="KEGG" id="sedi:EBB79_21930"/>
<name>A0A3T0N9C8_9RHOB</name>
<dbReference type="KEGG" id="sedi:EBB79_22345"/>
<dbReference type="Proteomes" id="UP000283063">
    <property type="component" value="Plasmid pW43A"/>
</dbReference>
<dbReference type="Gene3D" id="3.40.50.300">
    <property type="entry name" value="P-loop containing nucleotide triphosphate hydrolases"/>
    <property type="match status" value="1"/>
</dbReference>